<comment type="similarity">
    <text evidence="2">Belongs to the binding-protein-dependent transport system permease family. HisMQ subfamily.</text>
</comment>
<evidence type="ECO:0000256" key="3">
    <source>
        <dbReference type="ARBA" id="ARBA00022448"/>
    </source>
</evidence>
<name>A0A157RVX3_9BORD</name>
<dbReference type="PROSITE" id="PS50928">
    <property type="entry name" value="ABC_TM1"/>
    <property type="match status" value="1"/>
</dbReference>
<organism evidence="10 11">
    <name type="scientific">Bordetella trematum</name>
    <dbReference type="NCBI Taxonomy" id="123899"/>
    <lineage>
        <taxon>Bacteria</taxon>
        <taxon>Pseudomonadati</taxon>
        <taxon>Pseudomonadota</taxon>
        <taxon>Betaproteobacteria</taxon>
        <taxon>Burkholderiales</taxon>
        <taxon>Alcaligenaceae</taxon>
        <taxon>Bordetella</taxon>
    </lineage>
</organism>
<dbReference type="CDD" id="cd06261">
    <property type="entry name" value="TM_PBP2"/>
    <property type="match status" value="1"/>
</dbReference>
<dbReference type="GO" id="GO:0022857">
    <property type="term" value="F:transmembrane transporter activity"/>
    <property type="evidence" value="ECO:0007669"/>
    <property type="project" value="InterPro"/>
</dbReference>
<dbReference type="InterPro" id="IPR000515">
    <property type="entry name" value="MetI-like"/>
</dbReference>
<dbReference type="InterPro" id="IPR035906">
    <property type="entry name" value="MetI-like_sf"/>
</dbReference>
<evidence type="ECO:0000256" key="5">
    <source>
        <dbReference type="ARBA" id="ARBA00022692"/>
    </source>
</evidence>
<dbReference type="SUPFAM" id="SSF161098">
    <property type="entry name" value="MetI-like"/>
    <property type="match status" value="1"/>
</dbReference>
<dbReference type="Proteomes" id="UP000076825">
    <property type="component" value="Chromosome 1"/>
</dbReference>
<keyword evidence="7 8" id="KW-0472">Membrane</keyword>
<dbReference type="STRING" id="123899.SAMEA3906487_01517"/>
<dbReference type="eggNOG" id="COG0765">
    <property type="taxonomic scope" value="Bacteria"/>
</dbReference>
<feature type="transmembrane region" description="Helical" evidence="8">
    <location>
        <begin position="20"/>
        <end position="41"/>
    </location>
</feature>
<evidence type="ECO:0000313" key="10">
    <source>
        <dbReference type="EMBL" id="SAI68783.1"/>
    </source>
</evidence>
<evidence type="ECO:0000256" key="4">
    <source>
        <dbReference type="ARBA" id="ARBA00022475"/>
    </source>
</evidence>
<protein>
    <submittedName>
        <fullName evidence="10">Glutamine transport system permease</fullName>
    </submittedName>
</protein>
<evidence type="ECO:0000256" key="1">
    <source>
        <dbReference type="ARBA" id="ARBA00004429"/>
    </source>
</evidence>
<keyword evidence="6 8" id="KW-1133">Transmembrane helix</keyword>
<keyword evidence="4" id="KW-1003">Cell membrane</keyword>
<dbReference type="RefSeq" id="WP_025513871.1">
    <property type="nucleotide sequence ID" value="NZ_CP016340.1"/>
</dbReference>
<dbReference type="PANTHER" id="PTHR30614">
    <property type="entry name" value="MEMBRANE COMPONENT OF AMINO ACID ABC TRANSPORTER"/>
    <property type="match status" value="1"/>
</dbReference>
<evidence type="ECO:0000256" key="2">
    <source>
        <dbReference type="ARBA" id="ARBA00010072"/>
    </source>
</evidence>
<reference evidence="10 11" key="1">
    <citation type="submission" date="2016-04" db="EMBL/GenBank/DDBJ databases">
        <authorList>
            <consortium name="Pathogen Informatics"/>
        </authorList>
    </citation>
    <scope>NUCLEOTIDE SEQUENCE [LARGE SCALE GENOMIC DNA]</scope>
    <source>
        <strain evidence="10 11">H044680328</strain>
    </source>
</reference>
<dbReference type="EMBL" id="LT546645">
    <property type="protein sequence ID" value="SAI68783.1"/>
    <property type="molecule type" value="Genomic_DNA"/>
</dbReference>
<comment type="subcellular location">
    <subcellularLocation>
        <location evidence="1">Cell inner membrane</location>
        <topology evidence="1">Multi-pass membrane protein</topology>
    </subcellularLocation>
    <subcellularLocation>
        <location evidence="8">Cell membrane</location>
        <topology evidence="8">Multi-pass membrane protein</topology>
    </subcellularLocation>
</comment>
<sequence length="219" mass="24127">MESFTILAGILEGLEVTALVTFYGMLWAVPFALVMGVLQHFTHGAARLAVTSVIEFWRSSPVLILLFVLYYALPSFGIRLSSITVGGMALGLNIGGYGSQAVRAALQSLNQGQVEAGRALGLHRLQILWFIELPQVVSAMMPTFVNQFIQLVKGTAIVSLITLTDMTFRAKQIADTQYNPVGVYSALMLAYLIVCYPATLLGRYLERRVRIEHRGSREI</sequence>
<dbReference type="GO" id="GO:0043190">
    <property type="term" value="C:ATP-binding cassette (ABC) transporter complex"/>
    <property type="evidence" value="ECO:0007669"/>
    <property type="project" value="InterPro"/>
</dbReference>
<dbReference type="InterPro" id="IPR043429">
    <property type="entry name" value="ArtM/GltK/GlnP/TcyL/YhdX-like"/>
</dbReference>
<evidence type="ECO:0000256" key="6">
    <source>
        <dbReference type="ARBA" id="ARBA00022989"/>
    </source>
</evidence>
<dbReference type="AlphaFoldDB" id="A0A157RVX3"/>
<dbReference type="PANTHER" id="PTHR30614:SF21">
    <property type="entry name" value="AMINO ACID ABC TRANSPORTER PERMEASE"/>
    <property type="match status" value="1"/>
</dbReference>
<dbReference type="OrthoDB" id="7026155at2"/>
<feature type="domain" description="ABC transmembrane type-1" evidence="9">
    <location>
        <begin position="14"/>
        <end position="202"/>
    </location>
</feature>
<gene>
    <name evidence="10" type="primary">tcyB_1</name>
    <name evidence="10" type="ORF">SAMEA3906487_01517</name>
</gene>
<dbReference type="PATRIC" id="fig|123899.6.peg.1496"/>
<dbReference type="GeneID" id="56591193"/>
<proteinExistence type="inferred from homology"/>
<keyword evidence="3 8" id="KW-0813">Transport</keyword>
<accession>A0A157RVX3</accession>
<feature type="transmembrane region" description="Helical" evidence="8">
    <location>
        <begin position="53"/>
        <end position="73"/>
    </location>
</feature>
<dbReference type="KEGG" id="btrm:SAMEA390648701517"/>
<evidence type="ECO:0000256" key="8">
    <source>
        <dbReference type="RuleBase" id="RU363032"/>
    </source>
</evidence>
<dbReference type="InterPro" id="IPR010065">
    <property type="entry name" value="AA_ABC_transptr_permease_3TM"/>
</dbReference>
<evidence type="ECO:0000313" key="11">
    <source>
        <dbReference type="Proteomes" id="UP000076825"/>
    </source>
</evidence>
<keyword evidence="5 8" id="KW-0812">Transmembrane</keyword>
<feature type="transmembrane region" description="Helical" evidence="8">
    <location>
        <begin position="183"/>
        <end position="205"/>
    </location>
</feature>
<evidence type="ECO:0000259" key="9">
    <source>
        <dbReference type="PROSITE" id="PS50928"/>
    </source>
</evidence>
<keyword evidence="11" id="KW-1185">Reference proteome</keyword>
<dbReference type="Gene3D" id="1.10.3720.10">
    <property type="entry name" value="MetI-like"/>
    <property type="match status" value="1"/>
</dbReference>
<dbReference type="NCBIfam" id="TIGR01726">
    <property type="entry name" value="HEQRo_perm_3TM"/>
    <property type="match status" value="1"/>
</dbReference>
<evidence type="ECO:0000256" key="7">
    <source>
        <dbReference type="ARBA" id="ARBA00023136"/>
    </source>
</evidence>
<dbReference type="Pfam" id="PF00528">
    <property type="entry name" value="BPD_transp_1"/>
    <property type="match status" value="1"/>
</dbReference>
<dbReference type="GO" id="GO:0006865">
    <property type="term" value="P:amino acid transport"/>
    <property type="evidence" value="ECO:0007669"/>
    <property type="project" value="TreeGrafter"/>
</dbReference>